<keyword evidence="6 12" id="KW-0812">Transmembrane</keyword>
<dbReference type="Proteomes" id="UP000008635">
    <property type="component" value="Chromosome"/>
</dbReference>
<evidence type="ECO:0000256" key="3">
    <source>
        <dbReference type="ARBA" id="ARBA00022448"/>
    </source>
</evidence>
<keyword evidence="4 12" id="KW-1003">Cell membrane</keyword>
<keyword evidence="5 12" id="KW-0349">Heme</keyword>
<evidence type="ECO:0000256" key="11">
    <source>
        <dbReference type="ARBA" id="ARBA00023136"/>
    </source>
</evidence>
<dbReference type="GO" id="GO:0016682">
    <property type="term" value="F:oxidoreductase activity, acting on diphenols and related substances as donors, oxygen as acceptor"/>
    <property type="evidence" value="ECO:0007669"/>
    <property type="project" value="TreeGrafter"/>
</dbReference>
<dbReference type="KEGG" id="dmr:Deima_1329"/>
<dbReference type="GO" id="GO:0019646">
    <property type="term" value="P:aerobic electron transport chain"/>
    <property type="evidence" value="ECO:0007669"/>
    <property type="project" value="InterPro"/>
</dbReference>
<keyword evidence="11 12" id="KW-0472">Membrane</keyword>
<reference evidence="14" key="2">
    <citation type="submission" date="2011-01" db="EMBL/GenBank/DDBJ databases">
        <title>The complete genome of Deinococcus maricopensis DSM 21211.</title>
        <authorList>
            <consortium name="US DOE Joint Genome Institute (JGI-PGF)"/>
            <person name="Lucas S."/>
            <person name="Copeland A."/>
            <person name="Lapidus A."/>
            <person name="Goodwin L."/>
            <person name="Pitluck S."/>
            <person name="Kyrpides N."/>
            <person name="Mavromatis K."/>
            <person name="Pagani I."/>
            <person name="Ivanova N."/>
            <person name="Ovchinnikova G."/>
            <person name="Zeytun A."/>
            <person name="Detter J.C."/>
            <person name="Han C."/>
            <person name="Land M."/>
            <person name="Hauser L."/>
            <person name="Markowitz V."/>
            <person name="Cheng J.-F."/>
            <person name="Hugenholtz P."/>
            <person name="Woyke T."/>
            <person name="Wu D."/>
            <person name="Pukall R."/>
            <person name="Gehrich-Schroeter G."/>
            <person name="Brambilla E."/>
            <person name="Klenk H.-P."/>
            <person name="Eisen J.A."/>
        </authorList>
    </citation>
    <scope>NUCLEOTIDE SEQUENCE [LARGE SCALE GENOMIC DNA]</scope>
    <source>
        <strain evidence="14">DSM 21211 / LMG 22137 / NRRL B-23946 / LB-34</strain>
    </source>
</reference>
<dbReference type="EMBL" id="CP002454">
    <property type="protein sequence ID" value="ADV66979.1"/>
    <property type="molecule type" value="Genomic_DNA"/>
</dbReference>
<dbReference type="InterPro" id="IPR002585">
    <property type="entry name" value="Cyt-d_ubiquinol_oxidase_su_1"/>
</dbReference>
<organism evidence="13 14">
    <name type="scientific">Deinococcus maricopensis (strain DSM 21211 / LMG 22137 / NRRL B-23946 / LB-34)</name>
    <dbReference type="NCBI Taxonomy" id="709986"/>
    <lineage>
        <taxon>Bacteria</taxon>
        <taxon>Thermotogati</taxon>
        <taxon>Deinococcota</taxon>
        <taxon>Deinococci</taxon>
        <taxon>Deinococcales</taxon>
        <taxon>Deinococcaceae</taxon>
        <taxon>Deinococcus</taxon>
    </lineage>
</organism>
<feature type="transmembrane region" description="Helical" evidence="12">
    <location>
        <begin position="235"/>
        <end position="254"/>
    </location>
</feature>
<feature type="transmembrane region" description="Helical" evidence="12">
    <location>
        <begin position="378"/>
        <end position="399"/>
    </location>
</feature>
<evidence type="ECO:0000256" key="5">
    <source>
        <dbReference type="ARBA" id="ARBA00022617"/>
    </source>
</evidence>
<dbReference type="RefSeq" id="WP_013556484.1">
    <property type="nucleotide sequence ID" value="NC_014958.1"/>
</dbReference>
<protein>
    <submittedName>
        <fullName evidence="13">Cytochrome bd ubiquinol oxidase subunit I</fullName>
    </submittedName>
</protein>
<evidence type="ECO:0000256" key="12">
    <source>
        <dbReference type="PIRNR" id="PIRNR006446"/>
    </source>
</evidence>
<evidence type="ECO:0000256" key="8">
    <source>
        <dbReference type="ARBA" id="ARBA00022982"/>
    </source>
</evidence>
<dbReference type="GO" id="GO:0005886">
    <property type="term" value="C:plasma membrane"/>
    <property type="evidence" value="ECO:0007669"/>
    <property type="project" value="UniProtKB-SubCell"/>
</dbReference>
<dbReference type="PANTHER" id="PTHR30365:SF15">
    <property type="entry name" value="CYTOCHROME BD UBIQUINOL OXIDASE SUBUNIT 1"/>
    <property type="match status" value="1"/>
</dbReference>
<dbReference type="STRING" id="709986.Deima_1329"/>
<feature type="transmembrane region" description="Helical" evidence="12">
    <location>
        <begin position="107"/>
        <end position="131"/>
    </location>
</feature>
<evidence type="ECO:0000313" key="14">
    <source>
        <dbReference type="Proteomes" id="UP000008635"/>
    </source>
</evidence>
<evidence type="ECO:0000256" key="9">
    <source>
        <dbReference type="ARBA" id="ARBA00022989"/>
    </source>
</evidence>
<feature type="transmembrane region" description="Helical" evidence="12">
    <location>
        <begin position="143"/>
        <end position="166"/>
    </location>
</feature>
<feature type="transmembrane region" description="Helical" evidence="12">
    <location>
        <begin position="196"/>
        <end position="215"/>
    </location>
</feature>
<keyword evidence="3 12" id="KW-0813">Transport</keyword>
<keyword evidence="10 12" id="KW-0408">Iron</keyword>
<dbReference type="Pfam" id="PF01654">
    <property type="entry name" value="Cyt_bd_oxida_I"/>
    <property type="match status" value="1"/>
</dbReference>
<name>E8U7E0_DEIML</name>
<evidence type="ECO:0000313" key="13">
    <source>
        <dbReference type="EMBL" id="ADV66979.1"/>
    </source>
</evidence>
<comment type="similarity">
    <text evidence="2 12">Belongs to the cytochrome ubiquinol oxidase subunit 1 family.</text>
</comment>
<accession>E8U7E0</accession>
<keyword evidence="8 12" id="KW-0249">Electron transport</keyword>
<feature type="transmembrane region" description="Helical" evidence="12">
    <location>
        <begin position="419"/>
        <end position="442"/>
    </location>
</feature>
<keyword evidence="7 12" id="KW-0479">Metal-binding</keyword>
<proteinExistence type="inferred from homology"/>
<dbReference type="PANTHER" id="PTHR30365">
    <property type="entry name" value="CYTOCHROME D UBIQUINOL OXIDASE"/>
    <property type="match status" value="1"/>
</dbReference>
<evidence type="ECO:0000256" key="2">
    <source>
        <dbReference type="ARBA" id="ARBA00009819"/>
    </source>
</evidence>
<dbReference type="OrthoDB" id="9807042at2"/>
<feature type="transmembrane region" description="Helical" evidence="12">
    <location>
        <begin position="69"/>
        <end position="87"/>
    </location>
</feature>
<keyword evidence="14" id="KW-1185">Reference proteome</keyword>
<dbReference type="GO" id="GO:0009055">
    <property type="term" value="F:electron transfer activity"/>
    <property type="evidence" value="ECO:0007669"/>
    <property type="project" value="UniProtKB-UniRule"/>
</dbReference>
<dbReference type="AlphaFoldDB" id="E8U7E0"/>
<dbReference type="GO" id="GO:0046872">
    <property type="term" value="F:metal ion binding"/>
    <property type="evidence" value="ECO:0007669"/>
    <property type="project" value="UniProtKB-UniRule"/>
</dbReference>
<dbReference type="eggNOG" id="COG1271">
    <property type="taxonomic scope" value="Bacteria"/>
</dbReference>
<keyword evidence="9 12" id="KW-1133">Transmembrane helix</keyword>
<sequence length="477" mass="53151">MDALDLSRFQFATTSIFHFFFVPFTVGLAMTIAVLQTLAYVTARRGKRRSDDAAHDTPASSHYEQLTRFFGHLFLINFAVGVVTGIVQEFQFGMNWAGFSNFVGNIFGVPLALEVLMAFFLESTFLGLWWFGREKLPTWANLGAIWLVAIGSTISAYWIIIANAWMQHPVGYEIERGQAVLTSFWAVMTNPKGLSWFAHIWFGGLTIAAFFVLAVSGYHLLRKHHTETFRLAQKVGLIIAAVGSVGVAGVGHLQGQSARRDQPMKFAAFEAIWETTHGSTGESLIALPSNRERRNLFNLEVPYVGSILAYNRPTGGVQGINDLQKAYEAKYGPGNYIPPVWPVYWAFRIMVGCGLLMLFMTAWGLWRWRKGTLDRPGPYLKFMFVMPLVPHVANFTGFITTEMGRQPWIVQGLLRTRDAVSALPASTVVLSLVAFWVAYLLLIGLDVYLLTRTARAGLHAPDVQARDIPAPAYPGDL</sequence>
<evidence type="ECO:0000256" key="10">
    <source>
        <dbReference type="ARBA" id="ARBA00023004"/>
    </source>
</evidence>
<dbReference type="HOGENOM" id="CLU_030555_3_3_0"/>
<evidence type="ECO:0000256" key="6">
    <source>
        <dbReference type="ARBA" id="ARBA00022692"/>
    </source>
</evidence>
<gene>
    <name evidence="13" type="ordered locus">Deima_1329</name>
</gene>
<feature type="transmembrane region" description="Helical" evidence="12">
    <location>
        <begin position="16"/>
        <end position="41"/>
    </location>
</feature>
<dbReference type="GO" id="GO:0020037">
    <property type="term" value="F:heme binding"/>
    <property type="evidence" value="ECO:0007669"/>
    <property type="project" value="TreeGrafter"/>
</dbReference>
<evidence type="ECO:0000256" key="7">
    <source>
        <dbReference type="ARBA" id="ARBA00022723"/>
    </source>
</evidence>
<evidence type="ECO:0000256" key="4">
    <source>
        <dbReference type="ARBA" id="ARBA00022475"/>
    </source>
</evidence>
<comment type="subcellular location">
    <subcellularLocation>
        <location evidence="1">Cell membrane</location>
        <topology evidence="1">Multi-pass membrane protein</topology>
    </subcellularLocation>
</comment>
<dbReference type="PIRSF" id="PIRSF006446">
    <property type="entry name" value="Cyt_quinol_oxidase_1"/>
    <property type="match status" value="1"/>
</dbReference>
<evidence type="ECO:0000256" key="1">
    <source>
        <dbReference type="ARBA" id="ARBA00004651"/>
    </source>
</evidence>
<dbReference type="GO" id="GO:0070069">
    <property type="term" value="C:cytochrome complex"/>
    <property type="evidence" value="ECO:0007669"/>
    <property type="project" value="UniProtKB-UniRule"/>
</dbReference>
<feature type="transmembrane region" description="Helical" evidence="12">
    <location>
        <begin position="345"/>
        <end position="366"/>
    </location>
</feature>
<reference evidence="13 14" key="1">
    <citation type="journal article" date="2011" name="Stand. Genomic Sci.">
        <title>Complete genome sequence of Deinococcus maricopensis type strain (LB-34).</title>
        <authorList>
            <person name="Pukall R."/>
            <person name="Zeytun A."/>
            <person name="Lucas S."/>
            <person name="Lapidus A."/>
            <person name="Hammon N."/>
            <person name="Deshpande S."/>
            <person name="Nolan M."/>
            <person name="Cheng J.F."/>
            <person name="Pitluck S."/>
            <person name="Liolios K."/>
            <person name="Pagani I."/>
            <person name="Mikhailova N."/>
            <person name="Ivanova N."/>
            <person name="Mavromatis K."/>
            <person name="Pati A."/>
            <person name="Tapia R."/>
            <person name="Han C."/>
            <person name="Goodwin L."/>
            <person name="Chen A."/>
            <person name="Palaniappan K."/>
            <person name="Land M."/>
            <person name="Hauser L."/>
            <person name="Chang Y.J."/>
            <person name="Jeffries C.D."/>
            <person name="Brambilla E.M."/>
            <person name="Rohde M."/>
            <person name="Goker M."/>
            <person name="Detter J.C."/>
            <person name="Woyke T."/>
            <person name="Bristow J."/>
            <person name="Eisen J.A."/>
            <person name="Markowitz V."/>
            <person name="Hugenholtz P."/>
            <person name="Kyrpides N.C."/>
            <person name="Klenk H.P."/>
        </authorList>
    </citation>
    <scope>NUCLEOTIDE SEQUENCE [LARGE SCALE GENOMIC DNA]</scope>
    <source>
        <strain evidence="14">DSM 21211 / LMG 22137 / NRRL B-23946 / LB-34</strain>
    </source>
</reference>